<dbReference type="EMBL" id="JBHUKU010000022">
    <property type="protein sequence ID" value="MFD2464004.1"/>
    <property type="molecule type" value="Genomic_DNA"/>
</dbReference>
<keyword evidence="3 5" id="KW-1133">Transmembrane helix</keyword>
<sequence length="422" mass="43514">MSEIAEPVRDDAVAVPGGQRQSPLFLPLFVLAYFGVALALVSAATVSIPLRLSTLAPADKTQLLALTAGLGGVLVIVLTAPLGRISDGSTARAGIRRPFLLGGTVAGALGMLVLAFAPNVPLVIAGWCLTQAGFAATNMALNALLADQIPARLRARVAASFGLCTGIAPFAGSHLVGILPGNPVWWFGAPAGVALAANLGLVAVLRDIVRTGPARVDWRGLLRSYWINPVRHRDFAWAWCCRLLVTMALVSVVGYLLYFLTDRLGVSEKDAAGVSGTVLGVYFAGSVVTTLVFSWISDRTGRRKAIVWVSALCTAAGLLISLFSADLLTFSIGIAVAGMGQGAFVSVDVAMMTEVLPPGADAGTGLAVIALSYQLPQLLVPALATPLLAIGNAGPNYFALFLGAVVAAVLGGLAVLPIRGVR</sequence>
<reference evidence="8" key="1">
    <citation type="journal article" date="2019" name="Int. J. Syst. Evol. Microbiol.">
        <title>The Global Catalogue of Microorganisms (GCM) 10K type strain sequencing project: providing services to taxonomists for standard genome sequencing and annotation.</title>
        <authorList>
            <consortium name="The Broad Institute Genomics Platform"/>
            <consortium name="The Broad Institute Genome Sequencing Center for Infectious Disease"/>
            <person name="Wu L."/>
            <person name="Ma J."/>
        </authorList>
    </citation>
    <scope>NUCLEOTIDE SEQUENCE [LARGE SCALE GENOMIC DNA]</scope>
    <source>
        <strain evidence="8">CGMCC 4.7643</strain>
    </source>
</reference>
<evidence type="ECO:0000256" key="4">
    <source>
        <dbReference type="ARBA" id="ARBA00023136"/>
    </source>
</evidence>
<evidence type="ECO:0000313" key="7">
    <source>
        <dbReference type="EMBL" id="MFD2464004.1"/>
    </source>
</evidence>
<dbReference type="RefSeq" id="WP_345386009.1">
    <property type="nucleotide sequence ID" value="NZ_BAABHG010000001.1"/>
</dbReference>
<feature type="transmembrane region" description="Helical" evidence="5">
    <location>
        <begin position="63"/>
        <end position="86"/>
    </location>
</feature>
<dbReference type="PANTHER" id="PTHR23528:SF1">
    <property type="entry name" value="MAJOR FACILITATOR SUPERFAMILY (MFS) PROFILE DOMAIN-CONTAINING PROTEIN"/>
    <property type="match status" value="1"/>
</dbReference>
<name>A0ABW5GT71_9PSEU</name>
<feature type="transmembrane region" description="Helical" evidence="5">
    <location>
        <begin position="396"/>
        <end position="416"/>
    </location>
</feature>
<dbReference type="Pfam" id="PF13347">
    <property type="entry name" value="MFS_2"/>
    <property type="match status" value="1"/>
</dbReference>
<proteinExistence type="predicted"/>
<feature type="transmembrane region" description="Helical" evidence="5">
    <location>
        <begin position="185"/>
        <end position="205"/>
    </location>
</feature>
<feature type="transmembrane region" description="Helical" evidence="5">
    <location>
        <begin position="363"/>
        <end position="384"/>
    </location>
</feature>
<dbReference type="Gene3D" id="1.20.1250.20">
    <property type="entry name" value="MFS general substrate transporter like domains"/>
    <property type="match status" value="2"/>
</dbReference>
<dbReference type="SUPFAM" id="SSF103473">
    <property type="entry name" value="MFS general substrate transporter"/>
    <property type="match status" value="1"/>
</dbReference>
<feature type="transmembrane region" description="Helical" evidence="5">
    <location>
        <begin position="24"/>
        <end position="43"/>
    </location>
</feature>
<keyword evidence="4 5" id="KW-0472">Membrane</keyword>
<gene>
    <name evidence="7" type="ORF">ACFSYJ_35680</name>
</gene>
<evidence type="ECO:0000256" key="3">
    <source>
        <dbReference type="ARBA" id="ARBA00022989"/>
    </source>
</evidence>
<evidence type="ECO:0000256" key="2">
    <source>
        <dbReference type="ARBA" id="ARBA00022692"/>
    </source>
</evidence>
<feature type="transmembrane region" description="Helical" evidence="5">
    <location>
        <begin position="305"/>
        <end position="324"/>
    </location>
</feature>
<evidence type="ECO:0000313" key="8">
    <source>
        <dbReference type="Proteomes" id="UP001597419"/>
    </source>
</evidence>
<keyword evidence="8" id="KW-1185">Reference proteome</keyword>
<feature type="domain" description="Major facilitator superfamily (MFS) profile" evidence="6">
    <location>
        <begin position="234"/>
        <end position="422"/>
    </location>
</feature>
<keyword evidence="2 5" id="KW-0812">Transmembrane</keyword>
<accession>A0ABW5GT71</accession>
<dbReference type="PANTHER" id="PTHR23528">
    <property type="match status" value="1"/>
</dbReference>
<feature type="transmembrane region" description="Helical" evidence="5">
    <location>
        <begin position="272"/>
        <end position="293"/>
    </location>
</feature>
<comment type="caution">
    <text evidence="7">The sequence shown here is derived from an EMBL/GenBank/DDBJ whole genome shotgun (WGS) entry which is preliminary data.</text>
</comment>
<evidence type="ECO:0000259" key="6">
    <source>
        <dbReference type="PROSITE" id="PS50850"/>
    </source>
</evidence>
<feature type="transmembrane region" description="Helical" evidence="5">
    <location>
        <begin position="330"/>
        <end position="351"/>
    </location>
</feature>
<dbReference type="PROSITE" id="PS50850">
    <property type="entry name" value="MFS"/>
    <property type="match status" value="1"/>
</dbReference>
<feature type="transmembrane region" description="Helical" evidence="5">
    <location>
        <begin position="124"/>
        <end position="145"/>
    </location>
</feature>
<dbReference type="InterPro" id="IPR020846">
    <property type="entry name" value="MFS_dom"/>
</dbReference>
<feature type="transmembrane region" description="Helical" evidence="5">
    <location>
        <begin position="157"/>
        <end position="179"/>
    </location>
</feature>
<protein>
    <submittedName>
        <fullName evidence="7">MFS transporter</fullName>
    </submittedName>
</protein>
<evidence type="ECO:0000256" key="1">
    <source>
        <dbReference type="ARBA" id="ARBA00004651"/>
    </source>
</evidence>
<feature type="transmembrane region" description="Helical" evidence="5">
    <location>
        <begin position="98"/>
        <end position="118"/>
    </location>
</feature>
<organism evidence="7 8">
    <name type="scientific">Amycolatopsis samaneae</name>
    <dbReference type="NCBI Taxonomy" id="664691"/>
    <lineage>
        <taxon>Bacteria</taxon>
        <taxon>Bacillati</taxon>
        <taxon>Actinomycetota</taxon>
        <taxon>Actinomycetes</taxon>
        <taxon>Pseudonocardiales</taxon>
        <taxon>Pseudonocardiaceae</taxon>
        <taxon>Amycolatopsis</taxon>
    </lineage>
</organism>
<feature type="transmembrane region" description="Helical" evidence="5">
    <location>
        <begin position="236"/>
        <end position="260"/>
    </location>
</feature>
<evidence type="ECO:0000256" key="5">
    <source>
        <dbReference type="SAM" id="Phobius"/>
    </source>
</evidence>
<dbReference type="Proteomes" id="UP001597419">
    <property type="component" value="Unassembled WGS sequence"/>
</dbReference>
<comment type="subcellular location">
    <subcellularLocation>
        <location evidence="1">Cell membrane</location>
        <topology evidence="1">Multi-pass membrane protein</topology>
    </subcellularLocation>
</comment>
<dbReference type="InterPro" id="IPR036259">
    <property type="entry name" value="MFS_trans_sf"/>
</dbReference>